<dbReference type="Proteomes" id="UP000887116">
    <property type="component" value="Unassembled WGS sequence"/>
</dbReference>
<comment type="caution">
    <text evidence="11">The sequence shown here is derived from an EMBL/GenBank/DDBJ whole genome shotgun (WGS) entry which is preliminary data.</text>
</comment>
<evidence type="ECO:0000313" key="12">
    <source>
        <dbReference type="Proteomes" id="UP000887116"/>
    </source>
</evidence>
<dbReference type="InterPro" id="IPR036116">
    <property type="entry name" value="FN3_sf"/>
</dbReference>
<dbReference type="PRINTS" id="PR00014">
    <property type="entry name" value="FNTYPEIII"/>
</dbReference>
<feature type="domain" description="Fibronectin type-III" evidence="10">
    <location>
        <begin position="576"/>
        <end position="668"/>
    </location>
</feature>
<dbReference type="CDD" id="cd00063">
    <property type="entry name" value="FN3"/>
    <property type="match status" value="6"/>
</dbReference>
<feature type="domain" description="Fibronectin type-III" evidence="10">
    <location>
        <begin position="195"/>
        <end position="286"/>
    </location>
</feature>
<evidence type="ECO:0000256" key="8">
    <source>
        <dbReference type="ARBA" id="ARBA00023170"/>
    </source>
</evidence>
<dbReference type="AlphaFoldDB" id="A0A8X6GLL8"/>
<dbReference type="PANTHER" id="PTHR46877">
    <property type="entry name" value="EPH RECEPTOR A5"/>
    <property type="match status" value="1"/>
</dbReference>
<proteinExistence type="predicted"/>
<keyword evidence="8 11" id="KW-0675">Receptor</keyword>
<evidence type="ECO:0000256" key="7">
    <source>
        <dbReference type="ARBA" id="ARBA00023136"/>
    </source>
</evidence>
<dbReference type="EMBL" id="BMAO01016235">
    <property type="protein sequence ID" value="GFR07141.1"/>
    <property type="molecule type" value="Genomic_DNA"/>
</dbReference>
<evidence type="ECO:0000256" key="5">
    <source>
        <dbReference type="ARBA" id="ARBA00022840"/>
    </source>
</evidence>
<evidence type="ECO:0000256" key="6">
    <source>
        <dbReference type="ARBA" id="ARBA00022989"/>
    </source>
</evidence>
<gene>
    <name evidence="11" type="primary">PTPRD</name>
    <name evidence="11" type="ORF">TNCT_481021</name>
</gene>
<dbReference type="FunFam" id="2.60.40.10:FF:000028">
    <property type="entry name" value="Neuronal cell adhesion molecule"/>
    <property type="match status" value="1"/>
</dbReference>
<protein>
    <submittedName>
        <fullName evidence="11">Receptor-type tyrosine-protein phosphatase delta</fullName>
    </submittedName>
</protein>
<accession>A0A8X6GLL8</accession>
<evidence type="ECO:0000256" key="1">
    <source>
        <dbReference type="ARBA" id="ARBA00004167"/>
    </source>
</evidence>
<feature type="non-terminal residue" evidence="11">
    <location>
        <position position="1"/>
    </location>
</feature>
<keyword evidence="3" id="KW-0677">Repeat</keyword>
<evidence type="ECO:0000256" key="3">
    <source>
        <dbReference type="ARBA" id="ARBA00022737"/>
    </source>
</evidence>
<dbReference type="SUPFAM" id="SSF49265">
    <property type="entry name" value="Fibronectin type III"/>
    <property type="match status" value="3"/>
</dbReference>
<dbReference type="PANTHER" id="PTHR46877:SF14">
    <property type="entry name" value="RECEPTOR PROTEIN-TYROSINE KINASE"/>
    <property type="match status" value="1"/>
</dbReference>
<dbReference type="GO" id="GO:0005886">
    <property type="term" value="C:plasma membrane"/>
    <property type="evidence" value="ECO:0007669"/>
    <property type="project" value="TreeGrafter"/>
</dbReference>
<feature type="domain" description="Fibronectin type-III" evidence="10">
    <location>
        <begin position="100"/>
        <end position="191"/>
    </location>
</feature>
<evidence type="ECO:0000259" key="10">
    <source>
        <dbReference type="PROSITE" id="PS50853"/>
    </source>
</evidence>
<evidence type="ECO:0000313" key="11">
    <source>
        <dbReference type="EMBL" id="GFR07141.1"/>
    </source>
</evidence>
<evidence type="ECO:0000256" key="4">
    <source>
        <dbReference type="ARBA" id="ARBA00022741"/>
    </source>
</evidence>
<dbReference type="GO" id="GO:0030425">
    <property type="term" value="C:dendrite"/>
    <property type="evidence" value="ECO:0007669"/>
    <property type="project" value="TreeGrafter"/>
</dbReference>
<comment type="subcellular location">
    <subcellularLocation>
        <location evidence="1">Membrane</location>
        <topology evidence="1">Single-pass membrane protein</topology>
    </subcellularLocation>
</comment>
<dbReference type="OrthoDB" id="6430956at2759"/>
<feature type="domain" description="Fibronectin type-III" evidence="10">
    <location>
        <begin position="383"/>
        <end position="479"/>
    </location>
</feature>
<keyword evidence="7 9" id="KW-0472">Membrane</keyword>
<dbReference type="GO" id="GO:0005005">
    <property type="term" value="F:transmembrane-ephrin receptor activity"/>
    <property type="evidence" value="ECO:0007669"/>
    <property type="project" value="TreeGrafter"/>
</dbReference>
<dbReference type="InterPro" id="IPR050449">
    <property type="entry name" value="Ephrin_rcpt_TKs"/>
</dbReference>
<keyword evidence="5" id="KW-0067">ATP-binding</keyword>
<dbReference type="InterPro" id="IPR013783">
    <property type="entry name" value="Ig-like_fold"/>
</dbReference>
<feature type="domain" description="Fibronectin type-III" evidence="10">
    <location>
        <begin position="290"/>
        <end position="379"/>
    </location>
</feature>
<feature type="transmembrane region" description="Helical" evidence="9">
    <location>
        <begin position="676"/>
        <end position="700"/>
    </location>
</feature>
<keyword evidence="6 9" id="KW-1133">Transmembrane helix</keyword>
<dbReference type="GO" id="GO:0005524">
    <property type="term" value="F:ATP binding"/>
    <property type="evidence" value="ECO:0007669"/>
    <property type="project" value="UniProtKB-KW"/>
</dbReference>
<organism evidence="11 12">
    <name type="scientific">Trichonephila clavata</name>
    <name type="common">Joro spider</name>
    <name type="synonym">Nephila clavata</name>
    <dbReference type="NCBI Taxonomy" id="2740835"/>
    <lineage>
        <taxon>Eukaryota</taxon>
        <taxon>Metazoa</taxon>
        <taxon>Ecdysozoa</taxon>
        <taxon>Arthropoda</taxon>
        <taxon>Chelicerata</taxon>
        <taxon>Arachnida</taxon>
        <taxon>Araneae</taxon>
        <taxon>Araneomorphae</taxon>
        <taxon>Entelegynae</taxon>
        <taxon>Araneoidea</taxon>
        <taxon>Nephilidae</taxon>
        <taxon>Trichonephila</taxon>
    </lineage>
</organism>
<evidence type="ECO:0000256" key="2">
    <source>
        <dbReference type="ARBA" id="ARBA00022692"/>
    </source>
</evidence>
<dbReference type="InterPro" id="IPR003961">
    <property type="entry name" value="FN3_dom"/>
</dbReference>
<sequence length="766" mass="84535">MSQVRGDCETPWNVTIQNSLIITWSGEDRETDVLVQVTPDATSANRECKSQNLTVPFSAKEVRIDPLCSNTTHVIKASLACGDKITQTNEFELLSDDLLAPSNFSFVSITNISITLEWDTPEFSEKPIIAYQVRRSKTDAFEAADIYHTSTTKYTFAGLIPYTLYYFEVRASTETTVGPWSETLPQQTKVGVPFAPVGVSEEYVTNSSISVRWKEPQPFCGPIILYTIQYSKKSDPNSFNDTIVESANYTIENLLPYTEYSIQVRAKTEAGFGPWSAALIALTDVGIPSVPTDLVAINTTARSILLTWNAPDPANGPSLEYLMSWGVRGSSISQVLVLGTEFLADTLVPHTEYSFQVAAKTSAGLGPKSKRLYVWTKIDVPSEPLNLTAVEVTNTSITIEWASPEYHNGPILAYIVQYYEFSNETTNDTNDSITKETKENTTTLESLKPNTLYVIRVCARTEAGTGPYSDDLEVQTNVGVPGPPKEVSTEVNVTSIILTWQQPDHVPGMLLDYLLSWGVQGTPESTVTIKNEFLHYDAVGLRPYTAYSFRLAARTEAGAGPAVSVSIRTEITTPSITRELRAVDGTDTSIFLEWLAPEHPNGPLVSYTVKWYDASNSSDTVGLQETNSTSFRIENLEPSTNYSVQVVAKTSAGEGPWSNVIIASTREKGSQNNDTLILAIVLGTAIPLVLILLIIGIIFARRKGACKLRKEPPKQSQERQIPTISSPSIQLEAIQRNPRNLTVRNFEESMKAMTRYGTQGFMQEFE</sequence>
<evidence type="ECO:0000256" key="9">
    <source>
        <dbReference type="SAM" id="Phobius"/>
    </source>
</evidence>
<dbReference type="SMART" id="SM00060">
    <property type="entry name" value="FN3"/>
    <property type="match status" value="6"/>
</dbReference>
<keyword evidence="4" id="KW-0547">Nucleotide-binding</keyword>
<keyword evidence="12" id="KW-1185">Reference proteome</keyword>
<dbReference type="GO" id="GO:0007411">
    <property type="term" value="P:axon guidance"/>
    <property type="evidence" value="ECO:0007669"/>
    <property type="project" value="TreeGrafter"/>
</dbReference>
<reference evidence="11" key="1">
    <citation type="submission" date="2020-07" db="EMBL/GenBank/DDBJ databases">
        <title>Multicomponent nature underlies the extraordinary mechanical properties of spider dragline silk.</title>
        <authorList>
            <person name="Kono N."/>
            <person name="Nakamura H."/>
            <person name="Mori M."/>
            <person name="Yoshida Y."/>
            <person name="Ohtoshi R."/>
            <person name="Malay A.D."/>
            <person name="Moran D.A.P."/>
            <person name="Tomita M."/>
            <person name="Numata K."/>
            <person name="Arakawa K."/>
        </authorList>
    </citation>
    <scope>NUCLEOTIDE SEQUENCE</scope>
</reference>
<keyword evidence="2 9" id="KW-0812">Transmembrane</keyword>
<dbReference type="Pfam" id="PF00041">
    <property type="entry name" value="fn3"/>
    <property type="match status" value="6"/>
</dbReference>
<feature type="domain" description="Fibronectin type-III" evidence="10">
    <location>
        <begin position="480"/>
        <end position="575"/>
    </location>
</feature>
<dbReference type="PROSITE" id="PS50853">
    <property type="entry name" value="FN3"/>
    <property type="match status" value="6"/>
</dbReference>
<name>A0A8X6GLL8_TRICU</name>
<dbReference type="Gene3D" id="2.60.40.10">
    <property type="entry name" value="Immunoglobulins"/>
    <property type="match status" value="6"/>
</dbReference>